<proteinExistence type="predicted"/>
<dbReference type="AlphaFoldDB" id="A0A542ZL95"/>
<accession>A0A542ZL95</accession>
<gene>
    <name evidence="1" type="ORF">FB474_2484</name>
</gene>
<dbReference type="Proteomes" id="UP000319514">
    <property type="component" value="Unassembled WGS sequence"/>
</dbReference>
<dbReference type="OrthoDB" id="3575693at2"/>
<protein>
    <submittedName>
        <fullName evidence="1">Uncharacterized protein</fullName>
    </submittedName>
</protein>
<name>A0A542ZL95_9MICO</name>
<keyword evidence="2" id="KW-1185">Reference proteome</keyword>
<dbReference type="RefSeq" id="WP_141788908.1">
    <property type="nucleotide sequence ID" value="NZ_BAAAKX010000001.1"/>
</dbReference>
<evidence type="ECO:0000313" key="2">
    <source>
        <dbReference type="Proteomes" id="UP000319514"/>
    </source>
</evidence>
<organism evidence="1 2">
    <name type="scientific">Oryzihumus leptocrescens</name>
    <dbReference type="NCBI Taxonomy" id="297536"/>
    <lineage>
        <taxon>Bacteria</taxon>
        <taxon>Bacillati</taxon>
        <taxon>Actinomycetota</taxon>
        <taxon>Actinomycetes</taxon>
        <taxon>Micrococcales</taxon>
        <taxon>Intrasporangiaceae</taxon>
        <taxon>Oryzihumus</taxon>
    </lineage>
</organism>
<comment type="caution">
    <text evidence="1">The sequence shown here is derived from an EMBL/GenBank/DDBJ whole genome shotgun (WGS) entry which is preliminary data.</text>
</comment>
<evidence type="ECO:0000313" key="1">
    <source>
        <dbReference type="EMBL" id="TQL61079.1"/>
    </source>
</evidence>
<sequence>MPVSRWLRQHAEHQLLVVAQDRVGRQYGGARPRPPHGPGELFWQRVFAPAYNLVPWSLRRRVLWAMPGSHRQQWTSWAHPPGRRPPGV</sequence>
<reference evidence="1 2" key="1">
    <citation type="submission" date="2019-06" db="EMBL/GenBank/DDBJ databases">
        <title>Sequencing the genomes of 1000 actinobacteria strains.</title>
        <authorList>
            <person name="Klenk H.-P."/>
        </authorList>
    </citation>
    <scope>NUCLEOTIDE SEQUENCE [LARGE SCALE GENOMIC DNA]</scope>
    <source>
        <strain evidence="1 2">DSM 18082</strain>
    </source>
</reference>
<dbReference type="EMBL" id="VFOQ01000001">
    <property type="protein sequence ID" value="TQL61079.1"/>
    <property type="molecule type" value="Genomic_DNA"/>
</dbReference>